<organism evidence="1 2">
    <name type="scientific">Gramella jeungdoensis</name>
    <dbReference type="NCBI Taxonomy" id="708091"/>
    <lineage>
        <taxon>Bacteria</taxon>
        <taxon>Pseudomonadati</taxon>
        <taxon>Bacteroidota</taxon>
        <taxon>Flavobacteriia</taxon>
        <taxon>Flavobacteriales</taxon>
        <taxon>Flavobacteriaceae</taxon>
        <taxon>Christiangramia</taxon>
    </lineage>
</organism>
<reference evidence="1 2" key="1">
    <citation type="journal article" date="2011" name="J. Microbiol.">
        <title>Gramella jeungdoensis sp. nov., isolated from a solar saltern in Korea.</title>
        <authorList>
            <person name="Joung Y."/>
            <person name="Kim H."/>
            <person name="Jang T."/>
            <person name="Ahn T.S."/>
            <person name="Joh K."/>
        </authorList>
    </citation>
    <scope>NUCLEOTIDE SEQUENCE [LARGE SCALE GENOMIC DNA]</scope>
    <source>
        <strain evidence="1 2">KCTC 23123</strain>
    </source>
</reference>
<name>A0A4Y8AW24_9FLAO</name>
<dbReference type="OrthoDB" id="1118652at2"/>
<accession>A0A4Y8AW24</accession>
<protein>
    <recommendedName>
        <fullName evidence="3">DUF4920 domain-containing protein</fullName>
    </recommendedName>
</protein>
<sequence>MKKILLVLAVGIFTFSCKSDKKVEAQVEEKTVEVIETPMLTLGEFDTKAGEFIGEEIEVVGIVDHICKHGGKKVLLVSDEGDAHVVSDERFDEALMGSEIKLVGVVLEERIDEAYLLKMEEDNIKSHSEGASNEEQFNAKKKHLQDYRDKMKKEGIDHISNYSLQYVSHKEVAVISE</sequence>
<dbReference type="PROSITE" id="PS51257">
    <property type="entry name" value="PROKAR_LIPOPROTEIN"/>
    <property type="match status" value="1"/>
</dbReference>
<evidence type="ECO:0008006" key="3">
    <source>
        <dbReference type="Google" id="ProtNLM"/>
    </source>
</evidence>
<comment type="caution">
    <text evidence="1">The sequence shown here is derived from an EMBL/GenBank/DDBJ whole genome shotgun (WGS) entry which is preliminary data.</text>
</comment>
<dbReference type="RefSeq" id="WP_134247951.1">
    <property type="nucleotide sequence ID" value="NZ_SNQI01000002.1"/>
</dbReference>
<evidence type="ECO:0000313" key="2">
    <source>
        <dbReference type="Proteomes" id="UP000298517"/>
    </source>
</evidence>
<keyword evidence="2" id="KW-1185">Reference proteome</keyword>
<dbReference type="EMBL" id="SNQI01000002">
    <property type="protein sequence ID" value="TEW75582.1"/>
    <property type="molecule type" value="Genomic_DNA"/>
</dbReference>
<dbReference type="AlphaFoldDB" id="A0A4Y8AW24"/>
<gene>
    <name evidence="1" type="ORF">E2488_08735</name>
</gene>
<dbReference type="Proteomes" id="UP000298517">
    <property type="component" value="Unassembled WGS sequence"/>
</dbReference>
<evidence type="ECO:0000313" key="1">
    <source>
        <dbReference type="EMBL" id="TEW75582.1"/>
    </source>
</evidence>
<proteinExistence type="predicted"/>